<keyword evidence="4" id="KW-0378">Hydrolase</keyword>
<feature type="signal peptide" evidence="7">
    <location>
        <begin position="1"/>
        <end position="28"/>
    </location>
</feature>
<keyword evidence="1" id="KW-0540">Nuclease</keyword>
<evidence type="ECO:0000256" key="5">
    <source>
        <dbReference type="ARBA" id="ARBA00023157"/>
    </source>
</evidence>
<dbReference type="SUPFAM" id="SSF48537">
    <property type="entry name" value="Phospholipase C/P1 nuclease"/>
    <property type="match status" value="1"/>
</dbReference>
<evidence type="ECO:0000313" key="9">
    <source>
        <dbReference type="Proteomes" id="UP000552587"/>
    </source>
</evidence>
<dbReference type="RefSeq" id="WP_182669050.1">
    <property type="nucleotide sequence ID" value="NZ_JACHTE010000004.1"/>
</dbReference>
<keyword evidence="5" id="KW-1015">Disulfide bond</keyword>
<dbReference type="GO" id="GO:0004519">
    <property type="term" value="F:endonuclease activity"/>
    <property type="evidence" value="ECO:0007669"/>
    <property type="project" value="UniProtKB-KW"/>
</dbReference>
<dbReference type="GO" id="GO:0006308">
    <property type="term" value="P:DNA catabolic process"/>
    <property type="evidence" value="ECO:0007669"/>
    <property type="project" value="InterPro"/>
</dbReference>
<dbReference type="AlphaFoldDB" id="A0A7W3U3J7"/>
<dbReference type="GO" id="GO:0046872">
    <property type="term" value="F:metal ion binding"/>
    <property type="evidence" value="ECO:0007669"/>
    <property type="project" value="UniProtKB-KW"/>
</dbReference>
<keyword evidence="9" id="KW-1185">Reference proteome</keyword>
<evidence type="ECO:0000256" key="7">
    <source>
        <dbReference type="SAM" id="SignalP"/>
    </source>
</evidence>
<dbReference type="GO" id="GO:0003676">
    <property type="term" value="F:nucleic acid binding"/>
    <property type="evidence" value="ECO:0007669"/>
    <property type="project" value="InterPro"/>
</dbReference>
<evidence type="ECO:0000256" key="2">
    <source>
        <dbReference type="ARBA" id="ARBA00022723"/>
    </source>
</evidence>
<evidence type="ECO:0000256" key="1">
    <source>
        <dbReference type="ARBA" id="ARBA00022722"/>
    </source>
</evidence>
<keyword evidence="7" id="KW-0732">Signal</keyword>
<comment type="caution">
    <text evidence="8">The sequence shown here is derived from an EMBL/GenBank/DDBJ whole genome shotgun (WGS) entry which is preliminary data.</text>
</comment>
<proteinExistence type="predicted"/>
<dbReference type="PANTHER" id="PTHR33146">
    <property type="entry name" value="ENDONUCLEASE 4"/>
    <property type="match status" value="1"/>
</dbReference>
<dbReference type="Gene3D" id="1.10.575.10">
    <property type="entry name" value="P1 Nuclease"/>
    <property type="match status" value="1"/>
</dbReference>
<sequence length="268" mass="28774">MHSRSLLSPLARAALLLALLLATAPAMAWGRLGHRLVAQLAWDGMTPAARAAALDLLQDEPDPSLAGVANWADELRANDPGLGRRSASWHYVNLAEDGCHYDVARDCPRGNCVVAAIEAQAAILADPARPREDRVKALKFVVHFVGDVHQPLHAGFAHDKGGNTVQVNLDGRGSNLHALWDSGLLEQAGRDEAQWLEHLRGLPLRQGAGLGPSDWAEASCRIVRSPGFYPGRAKIDEEYGLQWSATASRQLRLGGEHLARVLNGALGG</sequence>
<organism evidence="8 9">
    <name type="scientific">Marilutibacter penaei</name>
    <dbReference type="NCBI Taxonomy" id="2759900"/>
    <lineage>
        <taxon>Bacteria</taxon>
        <taxon>Pseudomonadati</taxon>
        <taxon>Pseudomonadota</taxon>
        <taxon>Gammaproteobacteria</taxon>
        <taxon>Lysobacterales</taxon>
        <taxon>Lysobacteraceae</taxon>
        <taxon>Marilutibacter</taxon>
    </lineage>
</organism>
<dbReference type="InterPro" id="IPR003154">
    <property type="entry name" value="S1/P1nuclease"/>
</dbReference>
<feature type="chain" id="PRO_5030993121" evidence="7">
    <location>
        <begin position="29"/>
        <end position="268"/>
    </location>
</feature>
<keyword evidence="6" id="KW-0325">Glycoprotein</keyword>
<dbReference type="EMBL" id="JACHTE010000004">
    <property type="protein sequence ID" value="MBB1088281.1"/>
    <property type="molecule type" value="Genomic_DNA"/>
</dbReference>
<protein>
    <submittedName>
        <fullName evidence="8">S1/P1 nuclease</fullName>
    </submittedName>
</protein>
<evidence type="ECO:0000313" key="8">
    <source>
        <dbReference type="EMBL" id="MBB1088281.1"/>
    </source>
</evidence>
<keyword evidence="2" id="KW-0479">Metal-binding</keyword>
<gene>
    <name evidence="8" type="ORF">H4F99_07220</name>
</gene>
<accession>A0A7W3U3J7</accession>
<dbReference type="GO" id="GO:0016788">
    <property type="term" value="F:hydrolase activity, acting on ester bonds"/>
    <property type="evidence" value="ECO:0007669"/>
    <property type="project" value="InterPro"/>
</dbReference>
<evidence type="ECO:0000256" key="6">
    <source>
        <dbReference type="ARBA" id="ARBA00023180"/>
    </source>
</evidence>
<keyword evidence="3" id="KW-0255">Endonuclease</keyword>
<reference evidence="8 9" key="1">
    <citation type="submission" date="2020-07" db="EMBL/GenBank/DDBJ databases">
        <authorList>
            <person name="Xu S."/>
            <person name="Li A."/>
        </authorList>
    </citation>
    <scope>NUCLEOTIDE SEQUENCE [LARGE SCALE GENOMIC DNA]</scope>
    <source>
        <strain evidence="8 9">SG-8</strain>
    </source>
</reference>
<evidence type="ECO:0000256" key="3">
    <source>
        <dbReference type="ARBA" id="ARBA00022759"/>
    </source>
</evidence>
<evidence type="ECO:0000256" key="4">
    <source>
        <dbReference type="ARBA" id="ARBA00022801"/>
    </source>
</evidence>
<name>A0A7W3U3J7_9GAMM</name>
<dbReference type="CDD" id="cd11010">
    <property type="entry name" value="S1-P1_nuclease"/>
    <property type="match status" value="1"/>
</dbReference>
<dbReference type="InterPro" id="IPR008947">
    <property type="entry name" value="PLipase_C/P1_nuclease_dom_sf"/>
</dbReference>
<dbReference type="PANTHER" id="PTHR33146:SF26">
    <property type="entry name" value="ENDONUCLEASE 4"/>
    <property type="match status" value="1"/>
</dbReference>
<dbReference type="Pfam" id="PF02265">
    <property type="entry name" value="S1-P1_nuclease"/>
    <property type="match status" value="1"/>
</dbReference>
<dbReference type="Proteomes" id="UP000552587">
    <property type="component" value="Unassembled WGS sequence"/>
</dbReference>